<sequence length="192" mass="20994">MDVVWLKESLSGSIEKCRILLSELESIYTASEDAVNYSRIRWTLNDLSTRGGNANDKASLTNYLKEVLNLRDNLLQGITIFYEDAGEPVPQHIREAARLTVPNQTAQSKPAVRFSTNGGPAAAVKIVVPPAVSVRSSSPRPQPFTQQPGMKKENTSSSSPPDQRQTRPDAAPNNRPFSPKIAAILEEHTAAN</sequence>
<gene>
    <name evidence="2" type="ORF">DILT_LOCUS7849</name>
</gene>
<proteinExistence type="predicted"/>
<dbReference type="AlphaFoldDB" id="A0A3P7LPV5"/>
<dbReference type="OrthoDB" id="6271324at2759"/>
<feature type="region of interest" description="Disordered" evidence="1">
    <location>
        <begin position="132"/>
        <end position="192"/>
    </location>
</feature>
<reference evidence="2 3" key="1">
    <citation type="submission" date="2018-11" db="EMBL/GenBank/DDBJ databases">
        <authorList>
            <consortium name="Pathogen Informatics"/>
        </authorList>
    </citation>
    <scope>NUCLEOTIDE SEQUENCE [LARGE SCALE GENOMIC DNA]</scope>
</reference>
<accession>A0A3P7LPV5</accession>
<protein>
    <submittedName>
        <fullName evidence="2">Uncharacterized protein</fullName>
    </submittedName>
</protein>
<evidence type="ECO:0000256" key="1">
    <source>
        <dbReference type="SAM" id="MobiDB-lite"/>
    </source>
</evidence>
<organism evidence="2 3">
    <name type="scientific">Dibothriocephalus latus</name>
    <name type="common">Fish tapeworm</name>
    <name type="synonym">Diphyllobothrium latum</name>
    <dbReference type="NCBI Taxonomy" id="60516"/>
    <lineage>
        <taxon>Eukaryota</taxon>
        <taxon>Metazoa</taxon>
        <taxon>Spiralia</taxon>
        <taxon>Lophotrochozoa</taxon>
        <taxon>Platyhelminthes</taxon>
        <taxon>Cestoda</taxon>
        <taxon>Eucestoda</taxon>
        <taxon>Diphyllobothriidea</taxon>
        <taxon>Diphyllobothriidae</taxon>
        <taxon>Dibothriocephalus</taxon>
    </lineage>
</organism>
<evidence type="ECO:0000313" key="2">
    <source>
        <dbReference type="EMBL" id="VDN12018.1"/>
    </source>
</evidence>
<name>A0A3P7LPV5_DIBLA</name>
<keyword evidence="3" id="KW-1185">Reference proteome</keyword>
<dbReference type="EMBL" id="UYRU01052809">
    <property type="protein sequence ID" value="VDN12018.1"/>
    <property type="molecule type" value="Genomic_DNA"/>
</dbReference>
<dbReference type="Proteomes" id="UP000281553">
    <property type="component" value="Unassembled WGS sequence"/>
</dbReference>
<evidence type="ECO:0000313" key="3">
    <source>
        <dbReference type="Proteomes" id="UP000281553"/>
    </source>
</evidence>